<dbReference type="Proteomes" id="UP000439113">
    <property type="component" value="Unassembled WGS sequence"/>
</dbReference>
<dbReference type="SMART" id="SM00460">
    <property type="entry name" value="TGc"/>
    <property type="match status" value="1"/>
</dbReference>
<dbReference type="Pfam" id="PF08379">
    <property type="entry name" value="Bact_transglu_N"/>
    <property type="match status" value="1"/>
</dbReference>
<dbReference type="RefSeq" id="WP_155444990.1">
    <property type="nucleotide sequence ID" value="NZ_JAOQNR010000003.1"/>
</dbReference>
<dbReference type="SUPFAM" id="SSF54001">
    <property type="entry name" value="Cysteine proteinases"/>
    <property type="match status" value="1"/>
</dbReference>
<dbReference type="PANTHER" id="PTHR33490:SF1">
    <property type="entry name" value="SLL1233 PROTEIN"/>
    <property type="match status" value="1"/>
</dbReference>
<dbReference type="InterPro" id="IPR002931">
    <property type="entry name" value="Transglutaminase-like"/>
</dbReference>
<dbReference type="OrthoDB" id="9804023at2"/>
<dbReference type="Gene3D" id="3.10.620.30">
    <property type="match status" value="1"/>
</dbReference>
<comment type="caution">
    <text evidence="2">The sequence shown here is derived from an EMBL/GenBank/DDBJ whole genome shotgun (WGS) entry which is preliminary data.</text>
</comment>
<gene>
    <name evidence="2" type="ORF">GJ654_04880</name>
</gene>
<dbReference type="AlphaFoldDB" id="A0A6N8DLC2"/>
<name>A0A6N8DLC2_RHOAC</name>
<evidence type="ECO:0000313" key="3">
    <source>
        <dbReference type="Proteomes" id="UP000439113"/>
    </source>
</evidence>
<reference evidence="2 3" key="1">
    <citation type="submission" date="2019-11" db="EMBL/GenBank/DDBJ databases">
        <title>Whole-genome sequence of a Rhodoblastus acidophilus DSM 142.</title>
        <authorList>
            <person name="Kyndt J.A."/>
            <person name="Meyer T.E."/>
        </authorList>
    </citation>
    <scope>NUCLEOTIDE SEQUENCE [LARGE SCALE GENOMIC DNA]</scope>
    <source>
        <strain evidence="2 3">DSM 142</strain>
    </source>
</reference>
<sequence length="272" mass="30088">MLFSVRHRTLYTYSAPVRLGGHVLRLHPRAIDVTIRSETLLIEPKPVFRAAEVDRDGNRSTRVEFEGLADRLLIESFFELETCAPPPLKAAALPWRETAGFDPGQKVRAYAADLFERSGGDALLFLDALNRDLFSRTERRIRDAGYAQDPEDTLLRRKGACRDLTLLFMAASRSIGFSARFVSGYQAHAETPDGKRHLHAWPEVLLPGAGWRGYDPTHGLVVSDGHVALCAGADQLATMPVEGGFYGDGVASTLAFELEIRATPDARDSRPR</sequence>
<protein>
    <submittedName>
        <fullName evidence="2">Transglutaminase family protein</fullName>
    </submittedName>
</protein>
<evidence type="ECO:0000259" key="1">
    <source>
        <dbReference type="SMART" id="SM00460"/>
    </source>
</evidence>
<accession>A0A6N8DLC2</accession>
<dbReference type="InterPro" id="IPR038765">
    <property type="entry name" value="Papain-like_cys_pep_sf"/>
</dbReference>
<dbReference type="EMBL" id="WNKS01000003">
    <property type="protein sequence ID" value="MTV30325.1"/>
    <property type="molecule type" value="Genomic_DNA"/>
</dbReference>
<organism evidence="2 3">
    <name type="scientific">Rhodoblastus acidophilus</name>
    <name type="common">Rhodopseudomonas acidophila</name>
    <dbReference type="NCBI Taxonomy" id="1074"/>
    <lineage>
        <taxon>Bacteria</taxon>
        <taxon>Pseudomonadati</taxon>
        <taxon>Pseudomonadota</taxon>
        <taxon>Alphaproteobacteria</taxon>
        <taxon>Hyphomicrobiales</taxon>
        <taxon>Rhodoblastaceae</taxon>
        <taxon>Rhodoblastus</taxon>
    </lineage>
</organism>
<dbReference type="InterPro" id="IPR013589">
    <property type="entry name" value="Bac_transglu_N"/>
</dbReference>
<evidence type="ECO:0000313" key="2">
    <source>
        <dbReference type="EMBL" id="MTV30325.1"/>
    </source>
</evidence>
<dbReference type="PANTHER" id="PTHR33490">
    <property type="entry name" value="BLR5614 PROTEIN-RELATED"/>
    <property type="match status" value="1"/>
</dbReference>
<feature type="domain" description="Transglutaminase-like" evidence="1">
    <location>
        <begin position="153"/>
        <end position="218"/>
    </location>
</feature>
<proteinExistence type="predicted"/>
<dbReference type="Pfam" id="PF01841">
    <property type="entry name" value="Transglut_core"/>
    <property type="match status" value="1"/>
</dbReference>